<dbReference type="GO" id="GO:0015833">
    <property type="term" value="P:peptide transport"/>
    <property type="evidence" value="ECO:0007669"/>
    <property type="project" value="TreeGrafter"/>
</dbReference>
<evidence type="ECO:0000259" key="2">
    <source>
        <dbReference type="Pfam" id="PF12793"/>
    </source>
</evidence>
<dbReference type="InterPro" id="IPR025370">
    <property type="entry name" value="SgrR_HTH_N"/>
</dbReference>
<gene>
    <name evidence="3" type="ORF">GA0061071_103200</name>
</gene>
<reference evidence="4" key="1">
    <citation type="submission" date="2016-08" db="EMBL/GenBank/DDBJ databases">
        <authorList>
            <person name="Varghese N."/>
            <person name="Submissions Spin"/>
        </authorList>
    </citation>
    <scope>NUCLEOTIDE SEQUENCE [LARGE SCALE GENOMIC DNA]</scope>
    <source>
        <strain evidence="4">REICA_082</strain>
    </source>
</reference>
<dbReference type="OrthoDB" id="5894719at2"/>
<feature type="domain" description="Solute-binding protein family 5" evidence="1">
    <location>
        <begin position="166"/>
        <end position="303"/>
    </location>
</feature>
<dbReference type="PANTHER" id="PTHR30290:SF19">
    <property type="entry name" value="ABC TRANSPORTER PERIPLASMIC BINDING PROTEIN"/>
    <property type="match status" value="1"/>
</dbReference>
<dbReference type="Pfam" id="PF12793">
    <property type="entry name" value="SgrR_N"/>
    <property type="match status" value="1"/>
</dbReference>
<proteinExistence type="predicted"/>
<dbReference type="Gene3D" id="3.40.190.10">
    <property type="entry name" value="Periplasmic binding protein-like II"/>
    <property type="match status" value="1"/>
</dbReference>
<dbReference type="Proteomes" id="UP000198975">
    <property type="component" value="Unassembled WGS sequence"/>
</dbReference>
<feature type="domain" description="Transcriptional regulator SgrR N-terminal HTH" evidence="2">
    <location>
        <begin position="7"/>
        <end position="118"/>
    </location>
</feature>
<organism evidence="3 4">
    <name type="scientific">Kosakonia oryzendophytica</name>
    <dbReference type="NCBI Taxonomy" id="1005665"/>
    <lineage>
        <taxon>Bacteria</taxon>
        <taxon>Pseudomonadati</taxon>
        <taxon>Pseudomonadota</taxon>
        <taxon>Gammaproteobacteria</taxon>
        <taxon>Enterobacterales</taxon>
        <taxon>Enterobacteriaceae</taxon>
        <taxon>Kosakonia</taxon>
    </lineage>
</organism>
<name>A0A1C4ANM1_9ENTR</name>
<dbReference type="EMBL" id="FMAY01000003">
    <property type="protein sequence ID" value="SCB96097.1"/>
    <property type="molecule type" value="Genomic_DNA"/>
</dbReference>
<evidence type="ECO:0000313" key="4">
    <source>
        <dbReference type="Proteomes" id="UP000198975"/>
    </source>
</evidence>
<dbReference type="SUPFAM" id="SSF46785">
    <property type="entry name" value="Winged helix' DNA-binding domain"/>
    <property type="match status" value="1"/>
</dbReference>
<dbReference type="InterPro" id="IPR036388">
    <property type="entry name" value="WH-like_DNA-bd_sf"/>
</dbReference>
<evidence type="ECO:0000259" key="1">
    <source>
        <dbReference type="Pfam" id="PF00496"/>
    </source>
</evidence>
<dbReference type="GO" id="GO:1904680">
    <property type="term" value="F:peptide transmembrane transporter activity"/>
    <property type="evidence" value="ECO:0007669"/>
    <property type="project" value="TreeGrafter"/>
</dbReference>
<dbReference type="InterPro" id="IPR000914">
    <property type="entry name" value="SBP_5_dom"/>
</dbReference>
<keyword evidence="3" id="KW-0238">DNA-binding</keyword>
<dbReference type="Pfam" id="PF00496">
    <property type="entry name" value="SBP_bac_5"/>
    <property type="match status" value="1"/>
</dbReference>
<dbReference type="RefSeq" id="WP_088236764.1">
    <property type="nucleotide sequence ID" value="NZ_FMAY01000003.1"/>
</dbReference>
<protein>
    <submittedName>
        <fullName evidence="3">DNA-binding transcriptional regulator SgrR of sgrS sRNA, contains a MarR-type HTH domain and a solute-binding domain</fullName>
    </submittedName>
</protein>
<dbReference type="InterPro" id="IPR039424">
    <property type="entry name" value="SBP_5"/>
</dbReference>
<keyword evidence="4" id="KW-1185">Reference proteome</keyword>
<evidence type="ECO:0000313" key="3">
    <source>
        <dbReference type="EMBL" id="SCB96097.1"/>
    </source>
</evidence>
<dbReference type="InterPro" id="IPR036390">
    <property type="entry name" value="WH_DNA-bd_sf"/>
</dbReference>
<dbReference type="GO" id="GO:0003677">
    <property type="term" value="F:DNA binding"/>
    <property type="evidence" value="ECO:0007669"/>
    <property type="project" value="UniProtKB-KW"/>
</dbReference>
<accession>A0A1C4ANM1</accession>
<dbReference type="Gene3D" id="1.10.10.10">
    <property type="entry name" value="Winged helix-like DNA-binding domain superfamily/Winged helix DNA-binding domain"/>
    <property type="match status" value="1"/>
</dbReference>
<sequence>MRQLNRLHQYQRLWHATDGEAQSVSVAELAARCFCSERHMRTLLRQMQQAGWLSWQSQSGRGKRGELHFRVTPESLRSEMLEQALNTGQQQNALALAQLDADDLRTLLNPFLGGFWQNETPTLRIPYYRPLDPLVPGFLPGRAEQHLAGQIFSGLTRFTPRSTLPQGDLAHHWDISNDGLSWRFHLHSTLHWHNGDAVTAGQLQQRLLLLLELPALRKLFASVDGIEITHPWCLTFTLHRPDYWLAHRLASYVSCLAHPQHPLIGTGPFRLLTFSRELVRLESHDHYHLGHPLLKAVEFWITPQLFDRDLGTSCRHPVEIAIGEPDELQHLQPVSNSISLGFCYLAQRPGARLSQAQLRRLVQIIHDTSLLQTLPLDENLINPTRELLPGWKMPDWPPQNAPLPEKLTLLYHLPVELHTMAEQLKRYLTTLGCELTLLFHDGKNWDGCTQLASADLMMGDRLIGEAPEYALEQWLRCDPLWPNLLSAPHVAHLQTTLDAVQRQADERERNLALQDVFNTLMNDAILTPLFNYQYRISAPPGVEGIHLNTRGWFDFAEAWIPAPAR</sequence>
<dbReference type="SUPFAM" id="SSF53850">
    <property type="entry name" value="Periplasmic binding protein-like II"/>
    <property type="match status" value="1"/>
</dbReference>
<dbReference type="AlphaFoldDB" id="A0A1C4ANM1"/>
<dbReference type="PANTHER" id="PTHR30290">
    <property type="entry name" value="PERIPLASMIC BINDING COMPONENT OF ABC TRANSPORTER"/>
    <property type="match status" value="1"/>
</dbReference>